<dbReference type="PANTHER" id="PTHR31272:SF4">
    <property type="entry name" value="CYTOCHROME C-TYPE BIOGENESIS PROTEIN HI_1454-RELATED"/>
    <property type="match status" value="1"/>
</dbReference>
<sequence length="222" mass="24000">MTQISNLSMGTAFLAGVLAFFSPCTVPLLPAYFAVLAGSGTSKFEKRAALITNSIGFITGFSLIFFLLGLSVTALGQFLLVNRIILSRIAGIFVIIFGLFLVSALKIRFFMRERRSHPHFRRVTPLSAFIMGCAFSLGWTPCLGPVLSSVLLMAGSTRDFKAGAVLLLIFSAGLALPFFLLALAAERVNAFTPLINPYLPLFQKVAGAVLILMGTLLFLNRL</sequence>
<feature type="domain" description="Cytochrome C biogenesis protein transmembrane" evidence="7">
    <location>
        <begin position="9"/>
        <end position="215"/>
    </location>
</feature>
<evidence type="ECO:0000256" key="5">
    <source>
        <dbReference type="ARBA" id="ARBA00023136"/>
    </source>
</evidence>
<dbReference type="InterPro" id="IPR003834">
    <property type="entry name" value="Cyt_c_assmbl_TM_dom"/>
</dbReference>
<evidence type="ECO:0000256" key="3">
    <source>
        <dbReference type="ARBA" id="ARBA00022692"/>
    </source>
</evidence>
<dbReference type="GO" id="GO:0017004">
    <property type="term" value="P:cytochrome complex assembly"/>
    <property type="evidence" value="ECO:0007669"/>
    <property type="project" value="InterPro"/>
</dbReference>
<dbReference type="Pfam" id="PF02683">
    <property type="entry name" value="DsbD_TM"/>
    <property type="match status" value="1"/>
</dbReference>
<evidence type="ECO:0000256" key="6">
    <source>
        <dbReference type="SAM" id="Phobius"/>
    </source>
</evidence>
<dbReference type="EMBL" id="VNHO01000009">
    <property type="protein sequence ID" value="TYP56148.1"/>
    <property type="molecule type" value="Genomic_DNA"/>
</dbReference>
<comment type="caution">
    <text evidence="8">The sequence shown here is derived from an EMBL/GenBank/DDBJ whole genome shotgun (WGS) entry which is preliminary data.</text>
</comment>
<keyword evidence="5 6" id="KW-0472">Membrane</keyword>
<evidence type="ECO:0000313" key="9">
    <source>
        <dbReference type="Proteomes" id="UP000322294"/>
    </source>
</evidence>
<evidence type="ECO:0000313" key="8">
    <source>
        <dbReference type="EMBL" id="TYP56148.1"/>
    </source>
</evidence>
<comment type="similarity">
    <text evidence="2">Belongs to the DsbD family.</text>
</comment>
<dbReference type="RefSeq" id="WP_170240297.1">
    <property type="nucleotide sequence ID" value="NZ_VNHO01000009.1"/>
</dbReference>
<reference evidence="8 9" key="1">
    <citation type="submission" date="2019-07" db="EMBL/GenBank/DDBJ databases">
        <title>Genomic Encyclopedia of Type Strains, Phase I: the one thousand microbial genomes (KMG-I) project.</title>
        <authorList>
            <person name="Kyrpides N."/>
        </authorList>
    </citation>
    <scope>NUCLEOTIDE SEQUENCE [LARGE SCALE GENOMIC DNA]</scope>
    <source>
        <strain evidence="8 9">DSM 16647</strain>
    </source>
</reference>
<protein>
    <submittedName>
        <fullName evidence="8">Cytochrome c-type biogenesis protein</fullName>
    </submittedName>
</protein>
<keyword evidence="4 6" id="KW-1133">Transmembrane helix</keyword>
<organism evidence="8 9">
    <name type="scientific">Thermosediminibacter litoriperuensis</name>
    <dbReference type="NCBI Taxonomy" id="291989"/>
    <lineage>
        <taxon>Bacteria</taxon>
        <taxon>Bacillati</taxon>
        <taxon>Bacillota</taxon>
        <taxon>Clostridia</taxon>
        <taxon>Thermosediminibacterales</taxon>
        <taxon>Thermosediminibacteraceae</taxon>
        <taxon>Thermosediminibacter</taxon>
    </lineage>
</organism>
<proteinExistence type="inferred from homology"/>
<feature type="transmembrane region" description="Helical" evidence="6">
    <location>
        <begin position="197"/>
        <end position="219"/>
    </location>
</feature>
<dbReference type="PANTHER" id="PTHR31272">
    <property type="entry name" value="CYTOCHROME C-TYPE BIOGENESIS PROTEIN HI_1454-RELATED"/>
    <property type="match status" value="1"/>
</dbReference>
<name>A0A5S5AVL5_9FIRM</name>
<gene>
    <name evidence="8" type="ORF">LZ11_01071</name>
</gene>
<comment type="subcellular location">
    <subcellularLocation>
        <location evidence="1">Membrane</location>
        <topology evidence="1">Multi-pass membrane protein</topology>
    </subcellularLocation>
</comment>
<accession>A0A5S5AVL5</accession>
<feature type="transmembrane region" description="Helical" evidence="6">
    <location>
        <begin position="12"/>
        <end position="35"/>
    </location>
</feature>
<evidence type="ECO:0000259" key="7">
    <source>
        <dbReference type="Pfam" id="PF02683"/>
    </source>
</evidence>
<evidence type="ECO:0000256" key="2">
    <source>
        <dbReference type="ARBA" id="ARBA00006143"/>
    </source>
</evidence>
<keyword evidence="9" id="KW-1185">Reference proteome</keyword>
<feature type="transmembrane region" description="Helical" evidence="6">
    <location>
        <begin position="164"/>
        <end position="185"/>
    </location>
</feature>
<feature type="transmembrane region" description="Helical" evidence="6">
    <location>
        <begin position="55"/>
        <end position="79"/>
    </location>
</feature>
<feature type="transmembrane region" description="Helical" evidence="6">
    <location>
        <begin position="85"/>
        <end position="105"/>
    </location>
</feature>
<feature type="transmembrane region" description="Helical" evidence="6">
    <location>
        <begin position="126"/>
        <end position="152"/>
    </location>
</feature>
<dbReference type="AlphaFoldDB" id="A0A5S5AVL5"/>
<evidence type="ECO:0000256" key="1">
    <source>
        <dbReference type="ARBA" id="ARBA00004141"/>
    </source>
</evidence>
<dbReference type="InterPro" id="IPR051790">
    <property type="entry name" value="Cytochrome_c-biogenesis_DsbD"/>
</dbReference>
<evidence type="ECO:0000256" key="4">
    <source>
        <dbReference type="ARBA" id="ARBA00022989"/>
    </source>
</evidence>
<keyword evidence="3 6" id="KW-0812">Transmembrane</keyword>
<dbReference type="Proteomes" id="UP000322294">
    <property type="component" value="Unassembled WGS sequence"/>
</dbReference>
<dbReference type="GO" id="GO:0016020">
    <property type="term" value="C:membrane"/>
    <property type="evidence" value="ECO:0007669"/>
    <property type="project" value="UniProtKB-SubCell"/>
</dbReference>